<keyword evidence="2" id="KW-1185">Reference proteome</keyword>
<dbReference type="RefSeq" id="WP_198126803.1">
    <property type="nucleotide sequence ID" value="NZ_JAECZC010000055.1"/>
</dbReference>
<protein>
    <submittedName>
        <fullName evidence="1">Uncharacterized protein</fullName>
    </submittedName>
</protein>
<dbReference type="EMBL" id="JAECZC010000055">
    <property type="protein sequence ID" value="MBH8564991.1"/>
    <property type="molecule type" value="Genomic_DNA"/>
</dbReference>
<sequence length="60" mass="6540">MDYIYSLHPDLEPGEIAAITAFLIDGLPAVIESCDLKPNIHDMAASLKQKRQQASVATDN</sequence>
<reference evidence="1 2" key="1">
    <citation type="journal article" date="2021" name="Int. J. Syst. Evol. Microbiol.">
        <title>Amazonocrinis nigriterrae gen. nov., sp. nov., Atlanticothrix silvestris gen. nov., sp. nov. and Dendronalium phyllosphericum gen. nov., sp. nov., nostocacean cyanobacteria from Brazilian environments.</title>
        <authorList>
            <person name="Alvarenga D.O."/>
            <person name="Andreote A.P.D."/>
            <person name="Branco L.H.Z."/>
            <person name="Delbaje E."/>
            <person name="Cruz R.B."/>
            <person name="Varani A.M."/>
            <person name="Fiore M.F."/>
        </authorList>
    </citation>
    <scope>NUCLEOTIDE SEQUENCE [LARGE SCALE GENOMIC DNA]</scope>
    <source>
        <strain evidence="1 2">CENA67</strain>
    </source>
</reference>
<comment type="caution">
    <text evidence="1">The sequence shown here is derived from an EMBL/GenBank/DDBJ whole genome shotgun (WGS) entry which is preliminary data.</text>
</comment>
<accession>A0A8J7LB72</accession>
<dbReference type="Proteomes" id="UP000632766">
    <property type="component" value="Unassembled WGS sequence"/>
</dbReference>
<gene>
    <name evidence="1" type="ORF">I8748_22875</name>
</gene>
<evidence type="ECO:0000313" key="1">
    <source>
        <dbReference type="EMBL" id="MBH8564991.1"/>
    </source>
</evidence>
<dbReference type="AlphaFoldDB" id="A0A8J7LB72"/>
<name>A0A8J7LB72_9NOST</name>
<evidence type="ECO:0000313" key="2">
    <source>
        <dbReference type="Proteomes" id="UP000632766"/>
    </source>
</evidence>
<proteinExistence type="predicted"/>
<organism evidence="1 2">
    <name type="scientific">Amazonocrinis nigriterrae CENA67</name>
    <dbReference type="NCBI Taxonomy" id="2794033"/>
    <lineage>
        <taxon>Bacteria</taxon>
        <taxon>Bacillati</taxon>
        <taxon>Cyanobacteriota</taxon>
        <taxon>Cyanophyceae</taxon>
        <taxon>Nostocales</taxon>
        <taxon>Nostocaceae</taxon>
        <taxon>Amazonocrinis</taxon>
        <taxon>Amazonocrinis nigriterrae</taxon>
    </lineage>
</organism>